<dbReference type="OrthoDB" id="9800188at2"/>
<dbReference type="Pfam" id="PF22817">
    <property type="entry name" value="ApeP-like"/>
    <property type="match status" value="1"/>
</dbReference>
<dbReference type="STRING" id="505341.QV08_09995"/>
<evidence type="ECO:0008006" key="5">
    <source>
        <dbReference type="Google" id="ProtNLM"/>
    </source>
</evidence>
<dbReference type="SUPFAM" id="SSF54637">
    <property type="entry name" value="Thioesterase/thiol ester dehydrase-isomerase"/>
    <property type="match status" value="1"/>
</dbReference>
<dbReference type="PIRSF" id="PIRSF020565">
    <property type="entry name" value="3Ho_Ac_ACP_DH_prd"/>
    <property type="match status" value="1"/>
</dbReference>
<organism evidence="1 4">
    <name type="scientific">Gallibacterium salpingitidis</name>
    <dbReference type="NCBI Taxonomy" id="505341"/>
    <lineage>
        <taxon>Bacteria</taxon>
        <taxon>Pseudomonadati</taxon>
        <taxon>Pseudomonadota</taxon>
        <taxon>Gammaproteobacteria</taxon>
        <taxon>Pasteurellales</taxon>
        <taxon>Pasteurellaceae</taxon>
        <taxon>Gallibacterium</taxon>
    </lineage>
</organism>
<reference evidence="3 4" key="1">
    <citation type="submission" date="2014-11" db="EMBL/GenBank/DDBJ databases">
        <title>Pan-genome of Gallibacterium spp.</title>
        <authorList>
            <person name="Kudirkiene E."/>
            <person name="Bojesen A.M."/>
        </authorList>
    </citation>
    <scope>NUCLEOTIDE SEQUENCE [LARGE SCALE GENOMIC DNA]</scope>
    <source>
        <strain evidence="2 3">18469/18</strain>
        <strain evidence="1 4">F150</strain>
    </source>
</reference>
<dbReference type="PATRIC" id="fig|505341.3.peg.93"/>
<dbReference type="Gene3D" id="3.10.129.10">
    <property type="entry name" value="Hotdog Thioesterase"/>
    <property type="match status" value="1"/>
</dbReference>
<protein>
    <recommendedName>
        <fullName evidence="5">3-hydroxy-fatty acyl-ACP dehydratase</fullName>
    </recommendedName>
</protein>
<evidence type="ECO:0000313" key="1">
    <source>
        <dbReference type="EMBL" id="OBW96449.1"/>
    </source>
</evidence>
<proteinExistence type="predicted"/>
<dbReference type="InterPro" id="IPR016776">
    <property type="entry name" value="ApeP-like_dehydratase"/>
</dbReference>
<dbReference type="AlphaFoldDB" id="A0A1A7P5F4"/>
<dbReference type="InterPro" id="IPR029069">
    <property type="entry name" value="HotDog_dom_sf"/>
</dbReference>
<evidence type="ECO:0000313" key="2">
    <source>
        <dbReference type="EMBL" id="OBX08915.1"/>
    </source>
</evidence>
<dbReference type="RefSeq" id="WP_066104228.1">
    <property type="nucleotide sequence ID" value="NZ_CP103875.1"/>
</dbReference>
<gene>
    <name evidence="1" type="ORF">QS62_00465</name>
    <name evidence="2" type="ORF">QV09_09310</name>
</gene>
<dbReference type="Proteomes" id="UP000092649">
    <property type="component" value="Unassembled WGS sequence"/>
</dbReference>
<dbReference type="EMBL" id="JTJU01000051">
    <property type="protein sequence ID" value="OBX08915.1"/>
    <property type="molecule type" value="Genomic_DNA"/>
</dbReference>
<comment type="caution">
    <text evidence="1">The sequence shown here is derived from an EMBL/GenBank/DDBJ whole genome shotgun (WGS) entry which is preliminary data.</text>
</comment>
<accession>A0A1A7P5F4</accession>
<dbReference type="Proteomes" id="UP000092527">
    <property type="component" value="Unassembled WGS sequence"/>
</dbReference>
<evidence type="ECO:0000313" key="3">
    <source>
        <dbReference type="Proteomes" id="UP000092527"/>
    </source>
</evidence>
<keyword evidence="4" id="KW-1185">Reference proteome</keyword>
<sequence>MLGKASDFLLHKQPMMLVDSLLECNETYVAVEVVIDQKHQLFLDETGRLPAWISIELMAQTVGVWAGYQAKLRDGSEPKIGFLLGGRQCQQYVSHYQVGDKLRIEAQIIMQDEKMASFAAKIINTQQNVVAEGRLTTYQPNDVEISGLQNLFTQNN</sequence>
<evidence type="ECO:0000313" key="4">
    <source>
        <dbReference type="Proteomes" id="UP000092649"/>
    </source>
</evidence>
<name>A0A1A7P5F4_9PAST</name>
<dbReference type="EMBL" id="JTJL01000001">
    <property type="protein sequence ID" value="OBW96449.1"/>
    <property type="molecule type" value="Genomic_DNA"/>
</dbReference>